<dbReference type="AlphaFoldDB" id="A0A7D9E5J7"/>
<evidence type="ECO:0000313" key="4">
    <source>
        <dbReference type="Proteomes" id="UP001152795"/>
    </source>
</evidence>
<dbReference type="PANTHER" id="PTHR21694">
    <property type="entry name" value="COILED-COIL DOMAIN-CONTAINING PROTEIN 63"/>
    <property type="match status" value="1"/>
</dbReference>
<keyword evidence="1" id="KW-0175">Coiled coil</keyword>
<organism evidence="3 4">
    <name type="scientific">Paramuricea clavata</name>
    <name type="common">Red gorgonian</name>
    <name type="synonym">Violescent sea-whip</name>
    <dbReference type="NCBI Taxonomy" id="317549"/>
    <lineage>
        <taxon>Eukaryota</taxon>
        <taxon>Metazoa</taxon>
        <taxon>Cnidaria</taxon>
        <taxon>Anthozoa</taxon>
        <taxon>Octocorallia</taxon>
        <taxon>Malacalcyonacea</taxon>
        <taxon>Plexauridae</taxon>
        <taxon>Paramuricea</taxon>
    </lineage>
</organism>
<reference evidence="3" key="1">
    <citation type="submission" date="2020-04" db="EMBL/GenBank/DDBJ databases">
        <authorList>
            <person name="Alioto T."/>
            <person name="Alioto T."/>
            <person name="Gomez Garrido J."/>
        </authorList>
    </citation>
    <scope>NUCLEOTIDE SEQUENCE</scope>
    <source>
        <strain evidence="3">A484AB</strain>
    </source>
</reference>
<keyword evidence="4" id="KW-1185">Reference proteome</keyword>
<gene>
    <name evidence="3" type="ORF">PACLA_8A037492</name>
</gene>
<dbReference type="InterPro" id="IPR049258">
    <property type="entry name" value="ODAD1_CC"/>
</dbReference>
<proteinExistence type="predicted"/>
<dbReference type="Proteomes" id="UP001152795">
    <property type="component" value="Unassembled WGS sequence"/>
</dbReference>
<protein>
    <recommendedName>
        <fullName evidence="2">ODAD1 central coiled coil region domain-containing protein</fullName>
    </recommendedName>
</protein>
<evidence type="ECO:0000313" key="3">
    <source>
        <dbReference type="EMBL" id="CAB4001291.1"/>
    </source>
</evidence>
<comment type="caution">
    <text evidence="3">The sequence shown here is derived from an EMBL/GenBank/DDBJ whole genome shotgun (WGS) entry which is preliminary data.</text>
</comment>
<dbReference type="EMBL" id="CACRXK020004049">
    <property type="protein sequence ID" value="CAB4001291.1"/>
    <property type="molecule type" value="Genomic_DNA"/>
</dbReference>
<dbReference type="InterPro" id="IPR051876">
    <property type="entry name" value="ODA-DC/CCD"/>
</dbReference>
<dbReference type="Pfam" id="PF21773">
    <property type="entry name" value="ODAD1_CC"/>
    <property type="match status" value="1"/>
</dbReference>
<dbReference type="PANTHER" id="PTHR21694:SF18">
    <property type="entry name" value="COILED-COIL DOMAIN-CONTAINING PROTEIN 63"/>
    <property type="match status" value="1"/>
</dbReference>
<accession>A0A7D9E5J7</accession>
<evidence type="ECO:0000259" key="2">
    <source>
        <dbReference type="Pfam" id="PF21773"/>
    </source>
</evidence>
<sequence length="546" mass="63877">MPVSRSESRNDVADVQLEYQQELEALERQYRKMKNEKKSYKVETDNILRRQEFEIEKLAKEHQDVEALLNVSVSRYNKDFDKGNVKKLNNLLEKDFVIQEASWEGNHALTMLDRRITATKEEVLKKQISCGQPLDQFAIQRHIRIMENRVYNSNMRYSPSVLFNKTLTKNAKRKGTIDYISVQKMRFRELYRKLNREFQNGKTEIDNVVESSLSYFHARDEAQHRMAFLREKAERDLTLYNMELKDVMRIIDHDRKLRNFMSTKTEDRSGILEQAIFKRQNKRMTNLLGNLKVEASKYEEIFSKIREVTGIHDIDQLVSQFIKIEDENFAQFNYVNEVNTETEALQEETRERKADMADMEKTSTQIDKRRREILSQLEVRFSEVCSKRQKIQEQYKQAKKILEQVKPKIDHLFKSVKCNRSAVTDLLGNTAGLTEDNVMSFLGIIEQRTNELLQVHCIQKLKYGLEDANRHLMIADTMFPVAAERYPPLSIKPPSIADDDDIGGPIIDLADSRPVSFKEAKALVNKGVVCVREVTKDSKKQVRSTV</sequence>
<evidence type="ECO:0000256" key="1">
    <source>
        <dbReference type="ARBA" id="ARBA00023054"/>
    </source>
</evidence>
<name>A0A7D9E5J7_PARCT</name>
<feature type="domain" description="ODAD1 central coiled coil region" evidence="2">
    <location>
        <begin position="140"/>
        <end position="429"/>
    </location>
</feature>
<dbReference type="OrthoDB" id="6766775at2759"/>